<accession>A0A918HYS4</accession>
<gene>
    <name evidence="4" type="ORF">GCM10010274_33560</name>
</gene>
<feature type="compositionally biased region" description="Polar residues" evidence="1">
    <location>
        <begin position="172"/>
        <end position="182"/>
    </location>
</feature>
<sequence length="182" mass="18125">MPGPGPGGELPPPPIAPGGPGTPVPGPYGYPAPAPPAGTYGYPGHPAATQPAGAYGYPGYPGYGTYAGPGWQQAPSNGLGVTALVLGIISVVLFCLWGLGVVLGVLALVFGVLGRKKAQRGEADNHGVALAGIILGAVGIVVGGAFLAAMIWTITTAADRSDQRDERGGDSFDTSLVVTSHR</sequence>
<evidence type="ECO:0000259" key="3">
    <source>
        <dbReference type="Pfam" id="PF13828"/>
    </source>
</evidence>
<feature type="domain" description="DUF4190" evidence="3">
    <location>
        <begin position="79"/>
        <end position="144"/>
    </location>
</feature>
<reference evidence="4" key="1">
    <citation type="journal article" date="2014" name="Int. J. Syst. Evol. Microbiol.">
        <title>Complete genome sequence of Corynebacterium casei LMG S-19264T (=DSM 44701T), isolated from a smear-ripened cheese.</title>
        <authorList>
            <consortium name="US DOE Joint Genome Institute (JGI-PGF)"/>
            <person name="Walter F."/>
            <person name="Albersmeier A."/>
            <person name="Kalinowski J."/>
            <person name="Ruckert C."/>
        </authorList>
    </citation>
    <scope>NUCLEOTIDE SEQUENCE</scope>
    <source>
        <strain evidence="4">JCM 4391</strain>
    </source>
</reference>
<dbReference type="InterPro" id="IPR025241">
    <property type="entry name" value="DUF4190"/>
</dbReference>
<dbReference type="AlphaFoldDB" id="A0A918HYS4"/>
<reference evidence="4" key="2">
    <citation type="submission" date="2020-09" db="EMBL/GenBank/DDBJ databases">
        <authorList>
            <person name="Sun Q."/>
            <person name="Ohkuma M."/>
        </authorList>
    </citation>
    <scope>NUCLEOTIDE SEQUENCE</scope>
    <source>
        <strain evidence="4">JCM 4391</strain>
    </source>
</reference>
<organism evidence="4 5">
    <name type="scientific">Streptomyces lavendofoliae</name>
    <dbReference type="NCBI Taxonomy" id="67314"/>
    <lineage>
        <taxon>Bacteria</taxon>
        <taxon>Bacillati</taxon>
        <taxon>Actinomycetota</taxon>
        <taxon>Actinomycetes</taxon>
        <taxon>Kitasatosporales</taxon>
        <taxon>Streptomycetaceae</taxon>
        <taxon>Streptomyces</taxon>
    </lineage>
</organism>
<evidence type="ECO:0000313" key="4">
    <source>
        <dbReference type="EMBL" id="GGU43066.1"/>
    </source>
</evidence>
<comment type="caution">
    <text evidence="4">The sequence shown here is derived from an EMBL/GenBank/DDBJ whole genome shotgun (WGS) entry which is preliminary data.</text>
</comment>
<evidence type="ECO:0000256" key="1">
    <source>
        <dbReference type="SAM" id="MobiDB-lite"/>
    </source>
</evidence>
<feature type="region of interest" description="Disordered" evidence="1">
    <location>
        <begin position="162"/>
        <end position="182"/>
    </location>
</feature>
<keyword evidence="5" id="KW-1185">Reference proteome</keyword>
<feature type="transmembrane region" description="Helical" evidence="2">
    <location>
        <begin position="81"/>
        <end position="114"/>
    </location>
</feature>
<evidence type="ECO:0000256" key="2">
    <source>
        <dbReference type="SAM" id="Phobius"/>
    </source>
</evidence>
<feature type="transmembrane region" description="Helical" evidence="2">
    <location>
        <begin position="126"/>
        <end position="154"/>
    </location>
</feature>
<dbReference type="EMBL" id="BMTP01000008">
    <property type="protein sequence ID" value="GGU43066.1"/>
    <property type="molecule type" value="Genomic_DNA"/>
</dbReference>
<dbReference type="Pfam" id="PF13828">
    <property type="entry name" value="DUF4190"/>
    <property type="match status" value="1"/>
</dbReference>
<dbReference type="Proteomes" id="UP000636661">
    <property type="component" value="Unassembled WGS sequence"/>
</dbReference>
<keyword evidence="2" id="KW-0472">Membrane</keyword>
<protein>
    <recommendedName>
        <fullName evidence="3">DUF4190 domain-containing protein</fullName>
    </recommendedName>
</protein>
<name>A0A918HYS4_9ACTN</name>
<evidence type="ECO:0000313" key="5">
    <source>
        <dbReference type="Proteomes" id="UP000636661"/>
    </source>
</evidence>
<proteinExistence type="predicted"/>
<feature type="region of interest" description="Disordered" evidence="1">
    <location>
        <begin position="1"/>
        <end position="30"/>
    </location>
</feature>
<keyword evidence="2" id="KW-0812">Transmembrane</keyword>
<keyword evidence="2" id="KW-1133">Transmembrane helix</keyword>